<evidence type="ECO:0000313" key="1">
    <source>
        <dbReference type="EMBL" id="AKU90930.1"/>
    </source>
</evidence>
<protein>
    <submittedName>
        <fullName evidence="1">Uncharacterized protein</fullName>
    </submittedName>
</protein>
<dbReference type="Proteomes" id="UP000055590">
    <property type="component" value="Chromosome"/>
</dbReference>
<organism evidence="1 2">
    <name type="scientific">Vulgatibacter incomptus</name>
    <dbReference type="NCBI Taxonomy" id="1391653"/>
    <lineage>
        <taxon>Bacteria</taxon>
        <taxon>Pseudomonadati</taxon>
        <taxon>Myxococcota</taxon>
        <taxon>Myxococcia</taxon>
        <taxon>Myxococcales</taxon>
        <taxon>Cystobacterineae</taxon>
        <taxon>Vulgatibacteraceae</taxon>
        <taxon>Vulgatibacter</taxon>
    </lineage>
</organism>
<sequence>MDPSQIARASSRHWRIDWDGGPHSSWELMHASAAARALRQSDWPEHASRIAWRSSLQGLRHDASSSAID</sequence>
<dbReference type="RefSeq" id="WP_050725318.1">
    <property type="nucleotide sequence ID" value="NZ_CP012332.1"/>
</dbReference>
<evidence type="ECO:0000313" key="2">
    <source>
        <dbReference type="Proteomes" id="UP000055590"/>
    </source>
</evidence>
<accession>A0A0K1PBM7</accession>
<dbReference type="EMBL" id="CP012332">
    <property type="protein sequence ID" value="AKU90930.1"/>
    <property type="molecule type" value="Genomic_DNA"/>
</dbReference>
<gene>
    <name evidence="1" type="ORF">AKJ08_1317</name>
</gene>
<dbReference type="AlphaFoldDB" id="A0A0K1PBM7"/>
<proteinExistence type="predicted"/>
<name>A0A0K1PBM7_9BACT</name>
<keyword evidence="2" id="KW-1185">Reference proteome</keyword>
<dbReference type="KEGG" id="vin:AKJ08_1317"/>
<reference evidence="1 2" key="1">
    <citation type="submission" date="2015-08" db="EMBL/GenBank/DDBJ databases">
        <authorList>
            <person name="Babu N.S."/>
            <person name="Beckwith C.J."/>
            <person name="Beseler K.G."/>
            <person name="Brison A."/>
            <person name="Carone J.V."/>
            <person name="Caskin T.P."/>
            <person name="Diamond M."/>
            <person name="Durham M.E."/>
            <person name="Foxe J.M."/>
            <person name="Go M."/>
            <person name="Henderson B.A."/>
            <person name="Jones I.B."/>
            <person name="McGettigan J.A."/>
            <person name="Micheletti S.J."/>
            <person name="Nasrallah M.E."/>
            <person name="Ortiz D."/>
            <person name="Piller C.R."/>
            <person name="Privatt S.R."/>
            <person name="Schneider S.L."/>
            <person name="Sharp S."/>
            <person name="Smith T.C."/>
            <person name="Stanton J.D."/>
            <person name="Ullery H.E."/>
            <person name="Wilson R.J."/>
            <person name="Serrano M.G."/>
            <person name="Buck G."/>
            <person name="Lee V."/>
            <person name="Wang Y."/>
            <person name="Carvalho R."/>
            <person name="Voegtly L."/>
            <person name="Shi R."/>
            <person name="Duckworth R."/>
            <person name="Johnson A."/>
            <person name="Loviza R."/>
            <person name="Walstead R."/>
            <person name="Shah Z."/>
            <person name="Kiflezghi M."/>
            <person name="Wade K."/>
            <person name="Ball S.L."/>
            <person name="Bradley K.W."/>
            <person name="Asai D.J."/>
            <person name="Bowman C.A."/>
            <person name="Russell D.A."/>
            <person name="Pope W.H."/>
            <person name="Jacobs-Sera D."/>
            <person name="Hendrix R.W."/>
            <person name="Hatfull G.F."/>
        </authorList>
    </citation>
    <scope>NUCLEOTIDE SEQUENCE [LARGE SCALE GENOMIC DNA]</scope>
    <source>
        <strain evidence="1 2">DSM 27710</strain>
    </source>
</reference>